<evidence type="ECO:0000256" key="13">
    <source>
        <dbReference type="ARBA" id="ARBA00023065"/>
    </source>
</evidence>
<keyword evidence="10" id="KW-1278">Translocase</keyword>
<dbReference type="PRINTS" id="PR00120">
    <property type="entry name" value="HATPASE"/>
</dbReference>
<dbReference type="SFLD" id="SFLDG00002">
    <property type="entry name" value="C1.7:_P-type_atpase_like"/>
    <property type="match status" value="1"/>
</dbReference>
<dbReference type="GO" id="GO:0016020">
    <property type="term" value="C:membrane"/>
    <property type="evidence" value="ECO:0007669"/>
    <property type="project" value="InterPro"/>
</dbReference>
<evidence type="ECO:0000256" key="12">
    <source>
        <dbReference type="ARBA" id="ARBA00023008"/>
    </source>
</evidence>
<evidence type="ECO:0000256" key="15">
    <source>
        <dbReference type="ARBA" id="ARBA00049289"/>
    </source>
</evidence>
<dbReference type="GO" id="GO:0005524">
    <property type="term" value="F:ATP binding"/>
    <property type="evidence" value="ECO:0007669"/>
    <property type="project" value="UniProtKB-KW"/>
</dbReference>
<dbReference type="Gene3D" id="2.70.150.10">
    <property type="entry name" value="Calcium-transporting ATPase, cytoplasmic transduction domain A"/>
    <property type="match status" value="1"/>
</dbReference>
<dbReference type="GO" id="GO:0012505">
    <property type="term" value="C:endomembrane system"/>
    <property type="evidence" value="ECO:0007669"/>
    <property type="project" value="UniProtKB-SubCell"/>
</dbReference>
<dbReference type="PRINTS" id="PR00119">
    <property type="entry name" value="CATATPASE"/>
</dbReference>
<dbReference type="Pfam" id="PF00122">
    <property type="entry name" value="E1-E2_ATPase"/>
    <property type="match status" value="1"/>
</dbReference>
<comment type="catalytic activity">
    <reaction evidence="15">
        <text>Cu(+)(in) + ATP + H2O = Cu(+)(out) + ADP + phosphate + H(+)</text>
        <dbReference type="Rhea" id="RHEA:25792"/>
        <dbReference type="ChEBI" id="CHEBI:15377"/>
        <dbReference type="ChEBI" id="CHEBI:15378"/>
        <dbReference type="ChEBI" id="CHEBI:30616"/>
        <dbReference type="ChEBI" id="CHEBI:43474"/>
        <dbReference type="ChEBI" id="CHEBI:49552"/>
        <dbReference type="ChEBI" id="CHEBI:456216"/>
        <dbReference type="EC" id="7.2.2.8"/>
    </reaction>
</comment>
<dbReference type="InterPro" id="IPR018303">
    <property type="entry name" value="ATPase_P-typ_P_site"/>
</dbReference>
<dbReference type="OrthoDB" id="391538at2"/>
<dbReference type="InterPro" id="IPR036412">
    <property type="entry name" value="HAD-like_sf"/>
</dbReference>
<keyword evidence="18" id="KW-1185">Reference proteome</keyword>
<dbReference type="InterPro" id="IPR008250">
    <property type="entry name" value="ATPase_P-typ_transduc_dom_A_sf"/>
</dbReference>
<comment type="subcellular location">
    <subcellularLocation>
        <location evidence="1">Endomembrane system</location>
        <topology evidence="1">Multi-pass membrane protein</topology>
    </subcellularLocation>
</comment>
<dbReference type="GO" id="GO:0046872">
    <property type="term" value="F:metal ion binding"/>
    <property type="evidence" value="ECO:0007669"/>
    <property type="project" value="UniProtKB-KW"/>
</dbReference>
<dbReference type="Pfam" id="PF00702">
    <property type="entry name" value="Hydrolase"/>
    <property type="match status" value="1"/>
</dbReference>
<evidence type="ECO:0000256" key="8">
    <source>
        <dbReference type="ARBA" id="ARBA00022796"/>
    </source>
</evidence>
<dbReference type="Gene3D" id="3.40.1110.10">
    <property type="entry name" value="Calcium-transporting ATPase, cytoplasmic domain N"/>
    <property type="match status" value="2"/>
</dbReference>
<dbReference type="Proteomes" id="UP000239089">
    <property type="component" value="Unassembled WGS sequence"/>
</dbReference>
<evidence type="ECO:0000313" key="17">
    <source>
        <dbReference type="EMBL" id="PPQ26958.1"/>
    </source>
</evidence>
<evidence type="ECO:0000256" key="7">
    <source>
        <dbReference type="ARBA" id="ARBA00022741"/>
    </source>
</evidence>
<dbReference type="SUPFAM" id="SSF81665">
    <property type="entry name" value="Calcium ATPase, transmembrane domain M"/>
    <property type="match status" value="1"/>
</dbReference>
<sequence length="1237" mass="130214">MLITRQRQTSPQPGAPIMDLGTFTGRLLVILVIAALAGAVWQLSDILILLFGAILLSIGLCAAARLIARYAHMPRSIALAVVFLLGLGLFGSALWVFGSTITSQLNDVIKAAPAGFKLFMAWMAQFPYAQKLLETVRGVNVMDATGWATSAVTSAGGLITRALAYSVVALFVAIYLAAQPERYRHLCLRLVPPAQRPIAETFFGVTGQVLQRWLVGQLVVMATIGVLSGCGLWMLGIEAAFALGLMGGLLSFIPYVGAILAAVPATLVALTQGPTYAASVVGMYVVVHFVEGNFITPMVQAEATAFPPVLAILSTVAFSVLFGPLGVLLAAPLTLILLATVEVLYVQQGLGEAPELDAPPEAAPPGGAKASTQAPCAQTAADQGLTAAEAAARLRQDGPNALPQDHQRGVFRIVVDALREPMLQLLLGAAVVYLIVGDLSGALVLLAFAVLNVLLVVVQENRMENALAALKDLTSPGAFVIRDGKRQRIPGAEVVAGDIVVLMEGDRVPADARLLEVANLEIDESLLTGESVPVRKALGEGETEDARPGGDDSPNVWSGSLIVRGSGVARVFATGARTEIGRIGASLAAVEAAPTPLQIQTRRLVMIFAVLGIGSSVALALAYGVLQGDWIKGVLAGITLAMATLPEEFPLVLTVFMVLGAWRMSQNKVLTRRSAAIEALGAVTVLCTDKTGTLTLNKMTVTALVAEGEHWDVSSQASPELPERFHALVEFSILASRPDPFDPMERAFSDLGEKYLKQTDHIHADWTLAHGYPLQPALLAMSQVWQTKGGTGFVVAAKGAPEAVAELCHLPADRIEILRRDVAALAAQGLRVLAVARAAWATDAWPESQHDFDFDLVGLVGLADPLRPEARAAVEACAKGGIRVVMITGDHPATALAIAQQAGIKSDEAVTGAELEGLDDSQFAARLARTNVFARIMPEQKLRLVQAFAASGQIVAMTGDGVNDAPSLKAAHIGVAMGGRGTDVAREAASLVLLDDNFASLVTAVRLGRRIADNLRKAMGYILAVHVPIAGMSLLPVLFGWPMVLGPVHVVFLELIIDPVSSIVFEAEPEEDGLMARPPRKPDAPLFDAPLMLHGLLQGAVVMVAALGIFQLGIGDAHGEEVARCMAFVTLVIGNLGLMLTNRSTKTSAFRALMRPNRALVLVVITTIAALGLALSVPWLRGLFGFAPLGLPRLAEAAGAALACIVVNDLIGLVWRWLAGEAEAAPRASSPRPSSFD</sequence>
<dbReference type="Pfam" id="PF00690">
    <property type="entry name" value="Cation_ATPase_N"/>
    <property type="match status" value="1"/>
</dbReference>
<evidence type="ECO:0000313" key="18">
    <source>
        <dbReference type="Proteomes" id="UP000239089"/>
    </source>
</evidence>
<evidence type="ECO:0000256" key="6">
    <source>
        <dbReference type="ARBA" id="ARBA00022723"/>
    </source>
</evidence>
<dbReference type="InterPro" id="IPR006068">
    <property type="entry name" value="ATPase_P-typ_cation-transptr_C"/>
</dbReference>
<accession>A0A2S6MX81</accession>
<dbReference type="Pfam" id="PF00689">
    <property type="entry name" value="Cation_ATPase_C"/>
    <property type="match status" value="1"/>
</dbReference>
<dbReference type="SFLD" id="SFLDS00003">
    <property type="entry name" value="Haloacid_Dehalogenase"/>
    <property type="match status" value="1"/>
</dbReference>
<keyword evidence="8" id="KW-0187">Copper transport</keyword>
<dbReference type="RefSeq" id="WP_104510095.1">
    <property type="nucleotide sequence ID" value="NZ_JACIGC010000012.1"/>
</dbReference>
<evidence type="ECO:0000256" key="1">
    <source>
        <dbReference type="ARBA" id="ARBA00004127"/>
    </source>
</evidence>
<keyword evidence="14" id="KW-0472">Membrane</keyword>
<dbReference type="FunFam" id="3.40.50.1000:FF:000144">
    <property type="entry name" value="copper-transporting ATPase 1 isoform X2"/>
    <property type="match status" value="1"/>
</dbReference>
<gene>
    <name evidence="17" type="ORF">CCR94_21280</name>
</gene>
<reference evidence="17 18" key="1">
    <citation type="journal article" date="2018" name="Arch. Microbiol.">
        <title>New insights into the metabolic potential of the phototrophic purple bacterium Rhodopila globiformis DSM 161(T) from its draft genome sequence and evidence for a vanadium-dependent nitrogenase.</title>
        <authorList>
            <person name="Imhoff J.F."/>
            <person name="Rahn T."/>
            <person name="Kunzel S."/>
            <person name="Neulinger S.C."/>
        </authorList>
    </citation>
    <scope>NUCLEOTIDE SEQUENCE [LARGE SCALE GENOMIC DNA]</scope>
    <source>
        <strain evidence="17 18">DSM 16996</strain>
    </source>
</reference>
<dbReference type="Gene3D" id="1.20.1110.10">
    <property type="entry name" value="Calcium-transporting ATPase, transmembrane domain"/>
    <property type="match status" value="2"/>
</dbReference>
<dbReference type="EC" id="7.2.2.8" evidence="3"/>
<evidence type="ECO:0000256" key="10">
    <source>
        <dbReference type="ARBA" id="ARBA00022967"/>
    </source>
</evidence>
<evidence type="ECO:0000256" key="2">
    <source>
        <dbReference type="ARBA" id="ARBA00009773"/>
    </source>
</evidence>
<protein>
    <recommendedName>
        <fullName evidence="3">P-type Cu(+) transporter</fullName>
        <ecNumber evidence="3">7.2.2.8</ecNumber>
    </recommendedName>
</protein>
<dbReference type="InterPro" id="IPR044492">
    <property type="entry name" value="P_typ_ATPase_HD_dom"/>
</dbReference>
<dbReference type="GO" id="GO:0016887">
    <property type="term" value="F:ATP hydrolysis activity"/>
    <property type="evidence" value="ECO:0007669"/>
    <property type="project" value="InterPro"/>
</dbReference>
<dbReference type="NCBIfam" id="TIGR01494">
    <property type="entry name" value="ATPase_P-type"/>
    <property type="match status" value="2"/>
</dbReference>
<dbReference type="PROSITE" id="PS00154">
    <property type="entry name" value="ATPASE_E1_E2"/>
    <property type="match status" value="1"/>
</dbReference>
<dbReference type="InterPro" id="IPR001757">
    <property type="entry name" value="P_typ_ATPase"/>
</dbReference>
<dbReference type="SUPFAM" id="SSF56784">
    <property type="entry name" value="HAD-like"/>
    <property type="match status" value="1"/>
</dbReference>
<dbReference type="InterPro" id="IPR059000">
    <property type="entry name" value="ATPase_P-type_domA"/>
</dbReference>
<evidence type="ECO:0000256" key="4">
    <source>
        <dbReference type="ARBA" id="ARBA00022448"/>
    </source>
</evidence>
<dbReference type="Gene3D" id="3.40.50.1000">
    <property type="entry name" value="HAD superfamily/HAD-like"/>
    <property type="match status" value="2"/>
</dbReference>
<keyword evidence="5" id="KW-0812">Transmembrane</keyword>
<evidence type="ECO:0000256" key="11">
    <source>
        <dbReference type="ARBA" id="ARBA00022989"/>
    </source>
</evidence>
<keyword evidence="12" id="KW-0186">Copper</keyword>
<dbReference type="SFLD" id="SFLDF00027">
    <property type="entry name" value="p-type_atpase"/>
    <property type="match status" value="1"/>
</dbReference>
<dbReference type="InterPro" id="IPR023298">
    <property type="entry name" value="ATPase_P-typ_TM_dom_sf"/>
</dbReference>
<dbReference type="SUPFAM" id="SSF81653">
    <property type="entry name" value="Calcium ATPase, transduction domain A"/>
    <property type="match status" value="1"/>
</dbReference>
<comment type="similarity">
    <text evidence="2">Belongs to the autoinducer-2 exporter (AI-2E) (TC 2.A.86) family.</text>
</comment>
<keyword evidence="11" id="KW-1133">Transmembrane helix</keyword>
<dbReference type="PANTHER" id="PTHR42861">
    <property type="entry name" value="CALCIUM-TRANSPORTING ATPASE"/>
    <property type="match status" value="1"/>
</dbReference>
<evidence type="ECO:0000256" key="9">
    <source>
        <dbReference type="ARBA" id="ARBA00022840"/>
    </source>
</evidence>
<dbReference type="InterPro" id="IPR004014">
    <property type="entry name" value="ATPase_P-typ_cation-transptr_N"/>
</dbReference>
<keyword evidence="4" id="KW-0813">Transport</keyword>
<keyword evidence="9" id="KW-0067">ATP-binding</keyword>
<feature type="domain" description="Cation-transporting P-type ATPase N-terminal" evidence="16">
    <location>
        <begin position="366"/>
        <end position="438"/>
    </location>
</feature>
<evidence type="ECO:0000259" key="16">
    <source>
        <dbReference type="SMART" id="SM00831"/>
    </source>
</evidence>
<dbReference type="GO" id="GO:0140581">
    <property type="term" value="F:P-type monovalent copper transporter activity"/>
    <property type="evidence" value="ECO:0007669"/>
    <property type="project" value="UniProtKB-EC"/>
</dbReference>
<keyword evidence="6" id="KW-0479">Metal-binding</keyword>
<evidence type="ECO:0000256" key="5">
    <source>
        <dbReference type="ARBA" id="ARBA00022692"/>
    </source>
</evidence>
<name>A0A2S6MX81_9HYPH</name>
<dbReference type="AlphaFoldDB" id="A0A2S6MX81"/>
<dbReference type="InterPro" id="IPR002549">
    <property type="entry name" value="AI-2E-like"/>
</dbReference>
<evidence type="ECO:0000256" key="14">
    <source>
        <dbReference type="ARBA" id="ARBA00023136"/>
    </source>
</evidence>
<dbReference type="InterPro" id="IPR023214">
    <property type="entry name" value="HAD_sf"/>
</dbReference>
<dbReference type="Pfam" id="PF01594">
    <property type="entry name" value="AI-2E_transport"/>
    <property type="match status" value="1"/>
</dbReference>
<dbReference type="InterPro" id="IPR023299">
    <property type="entry name" value="ATPase_P-typ_cyto_dom_N"/>
</dbReference>
<dbReference type="SMART" id="SM00831">
    <property type="entry name" value="Cation_ATPase_N"/>
    <property type="match status" value="1"/>
</dbReference>
<keyword evidence="7" id="KW-0547">Nucleotide-binding</keyword>
<keyword evidence="13" id="KW-0406">Ion transport</keyword>
<proteinExistence type="inferred from homology"/>
<evidence type="ECO:0000256" key="3">
    <source>
        <dbReference type="ARBA" id="ARBA00012517"/>
    </source>
</evidence>
<organism evidence="17 18">
    <name type="scientific">Rhodoblastus sphagnicola</name>
    <dbReference type="NCBI Taxonomy" id="333368"/>
    <lineage>
        <taxon>Bacteria</taxon>
        <taxon>Pseudomonadati</taxon>
        <taxon>Pseudomonadota</taxon>
        <taxon>Alphaproteobacteria</taxon>
        <taxon>Hyphomicrobiales</taxon>
        <taxon>Rhodoblastaceae</taxon>
        <taxon>Rhodoblastus</taxon>
    </lineage>
</organism>
<dbReference type="EMBL" id="NHSJ01000129">
    <property type="protein sequence ID" value="PPQ26958.1"/>
    <property type="molecule type" value="Genomic_DNA"/>
</dbReference>
<comment type="caution">
    <text evidence="17">The sequence shown here is derived from an EMBL/GenBank/DDBJ whole genome shotgun (WGS) entry which is preliminary data.</text>
</comment>